<proteinExistence type="predicted"/>
<comment type="caution">
    <text evidence="1">The sequence shown here is derived from an EMBL/GenBank/DDBJ whole genome shotgun (WGS) entry which is preliminary data.</text>
</comment>
<dbReference type="Proteomes" id="UP001163603">
    <property type="component" value="Chromosome 10"/>
</dbReference>
<dbReference type="EMBL" id="CM047745">
    <property type="protein sequence ID" value="KAJ0025605.1"/>
    <property type="molecule type" value="Genomic_DNA"/>
</dbReference>
<protein>
    <submittedName>
        <fullName evidence="1">Uncharacterized protein</fullName>
    </submittedName>
</protein>
<keyword evidence="2" id="KW-1185">Reference proteome</keyword>
<reference evidence="2" key="1">
    <citation type="journal article" date="2023" name="G3 (Bethesda)">
        <title>Genome assembly and association tests identify interacting loci associated with vigor, precocity, and sex in interspecific pistachio rootstocks.</title>
        <authorList>
            <person name="Palmer W."/>
            <person name="Jacygrad E."/>
            <person name="Sagayaradj S."/>
            <person name="Cavanaugh K."/>
            <person name="Han R."/>
            <person name="Bertier L."/>
            <person name="Beede B."/>
            <person name="Kafkas S."/>
            <person name="Golino D."/>
            <person name="Preece J."/>
            <person name="Michelmore R."/>
        </authorList>
    </citation>
    <scope>NUCLEOTIDE SEQUENCE [LARGE SCALE GENOMIC DNA]</scope>
</reference>
<name>A0ACC0XYS3_9ROSI</name>
<evidence type="ECO:0000313" key="1">
    <source>
        <dbReference type="EMBL" id="KAJ0025605.1"/>
    </source>
</evidence>
<accession>A0ACC0XYS3</accession>
<organism evidence="1 2">
    <name type="scientific">Pistacia integerrima</name>
    <dbReference type="NCBI Taxonomy" id="434235"/>
    <lineage>
        <taxon>Eukaryota</taxon>
        <taxon>Viridiplantae</taxon>
        <taxon>Streptophyta</taxon>
        <taxon>Embryophyta</taxon>
        <taxon>Tracheophyta</taxon>
        <taxon>Spermatophyta</taxon>
        <taxon>Magnoliopsida</taxon>
        <taxon>eudicotyledons</taxon>
        <taxon>Gunneridae</taxon>
        <taxon>Pentapetalae</taxon>
        <taxon>rosids</taxon>
        <taxon>malvids</taxon>
        <taxon>Sapindales</taxon>
        <taxon>Anacardiaceae</taxon>
        <taxon>Pistacia</taxon>
    </lineage>
</organism>
<gene>
    <name evidence="1" type="ORF">Pint_08303</name>
</gene>
<evidence type="ECO:0000313" key="2">
    <source>
        <dbReference type="Proteomes" id="UP001163603"/>
    </source>
</evidence>
<sequence length="258" mass="29514">MMGELRGGAWVVVDSRINSDHIEMYADRTSKGNVLEPEGMIEIKFRTRELLECMGRLDQQLINLKAKLQVAKSNEPLAMVESLQQQIRAREKQLLPVYTQIATKFAELHDTSLRMAAKQVIREVVDWSRSRSYFYRRLHRRIAESSLVKTLIDAGGDHLSHRSATDLIKEWFLDSDIARGKADAWVDDEAFYTWKNDSNNYEKKLQELRVQKVLLQLTNIGNSSSALQALPQGLATLLSKVDPSSRKQLVDEICKVLN</sequence>